<evidence type="ECO:0000313" key="2">
    <source>
        <dbReference type="Proteomes" id="UP000015102"/>
    </source>
</evidence>
<keyword evidence="2" id="KW-1185">Reference proteome</keyword>
<protein>
    <submittedName>
        <fullName evidence="1">Uncharacterized protein</fullName>
    </submittedName>
</protein>
<dbReference type="EMBL" id="CAQQ02134199">
    <property type="status" value="NOT_ANNOTATED_CDS"/>
    <property type="molecule type" value="Genomic_DNA"/>
</dbReference>
<dbReference type="Proteomes" id="UP000015102">
    <property type="component" value="Unassembled WGS sequence"/>
</dbReference>
<name>T1GIS6_MEGSC</name>
<dbReference type="EnsemblMetazoa" id="MESCA003361-RA">
    <property type="protein sequence ID" value="MESCA003361-PA"/>
    <property type="gene ID" value="MESCA003361"/>
</dbReference>
<dbReference type="AlphaFoldDB" id="T1GIS6"/>
<reference evidence="2" key="1">
    <citation type="submission" date="2013-02" db="EMBL/GenBank/DDBJ databases">
        <authorList>
            <person name="Hughes D."/>
        </authorList>
    </citation>
    <scope>NUCLEOTIDE SEQUENCE</scope>
    <source>
        <strain>Durham</strain>
        <strain evidence="2">NC isolate 2 -- Noor lab</strain>
    </source>
</reference>
<sequence>MKVANINISKIEPNRSPFHLIVDSLAKQGPLATPFVQSSRNIRFLLNNYRNYIASFWKVVVCDFMSHFWATNI</sequence>
<proteinExistence type="predicted"/>
<evidence type="ECO:0000313" key="1">
    <source>
        <dbReference type="EnsemblMetazoa" id="MESCA003361-PA"/>
    </source>
</evidence>
<organism evidence="1 2">
    <name type="scientific">Megaselia scalaris</name>
    <name type="common">Humpbacked fly</name>
    <name type="synonym">Phora scalaris</name>
    <dbReference type="NCBI Taxonomy" id="36166"/>
    <lineage>
        <taxon>Eukaryota</taxon>
        <taxon>Metazoa</taxon>
        <taxon>Ecdysozoa</taxon>
        <taxon>Arthropoda</taxon>
        <taxon>Hexapoda</taxon>
        <taxon>Insecta</taxon>
        <taxon>Pterygota</taxon>
        <taxon>Neoptera</taxon>
        <taxon>Endopterygota</taxon>
        <taxon>Diptera</taxon>
        <taxon>Brachycera</taxon>
        <taxon>Muscomorpha</taxon>
        <taxon>Platypezoidea</taxon>
        <taxon>Phoridae</taxon>
        <taxon>Megaseliini</taxon>
        <taxon>Megaselia</taxon>
    </lineage>
</organism>
<dbReference type="HOGENOM" id="CLU_2707625_0_0_1"/>
<accession>T1GIS6</accession>
<dbReference type="EMBL" id="CAQQ02134200">
    <property type="status" value="NOT_ANNOTATED_CDS"/>
    <property type="molecule type" value="Genomic_DNA"/>
</dbReference>
<reference evidence="1" key="2">
    <citation type="submission" date="2015-06" db="UniProtKB">
        <authorList>
            <consortium name="EnsemblMetazoa"/>
        </authorList>
    </citation>
    <scope>IDENTIFICATION</scope>
</reference>